<proteinExistence type="predicted"/>
<feature type="coiled-coil region" evidence="1">
    <location>
        <begin position="53"/>
        <end position="108"/>
    </location>
</feature>
<evidence type="ECO:0000256" key="2">
    <source>
        <dbReference type="SAM" id="MobiDB-lite"/>
    </source>
</evidence>
<reference evidence="3" key="2">
    <citation type="submission" date="2020-11" db="EMBL/GenBank/DDBJ databases">
        <authorList>
            <person name="Cecchin M."/>
            <person name="Marcolungo L."/>
            <person name="Rossato M."/>
            <person name="Girolomoni L."/>
            <person name="Cosentino E."/>
            <person name="Cuine S."/>
            <person name="Li-Beisson Y."/>
            <person name="Delledonne M."/>
            <person name="Ballottari M."/>
        </authorList>
    </citation>
    <scope>NUCLEOTIDE SEQUENCE</scope>
    <source>
        <strain evidence="3">211/11P</strain>
        <tissue evidence="3">Whole cell</tissue>
    </source>
</reference>
<evidence type="ECO:0000256" key="1">
    <source>
        <dbReference type="SAM" id="Coils"/>
    </source>
</evidence>
<comment type="caution">
    <text evidence="3">The sequence shown here is derived from an EMBL/GenBank/DDBJ whole genome shotgun (WGS) entry which is preliminary data.</text>
</comment>
<evidence type="ECO:0000313" key="3">
    <source>
        <dbReference type="EMBL" id="KAI3430256.1"/>
    </source>
</evidence>
<sequence length="169" mass="18349">MQPINRDQPAVPLRWRQALNNLEAAQGTLSDLSKQLEGALHLDDEAWQLAVPHAQFTAALQGQQRKIQELEQQLRVVVARLEESERGRRAAEERARQLSAELENNASVFKLHYEELLRREQEVHDLQAVISALSLGGGDDSSSIRGAAGSGGPFCGAGSGSEPSDSGTT</sequence>
<accession>A0A9D4YWF4</accession>
<protein>
    <submittedName>
        <fullName evidence="3">Uncharacterized protein</fullName>
    </submittedName>
</protein>
<feature type="compositionally biased region" description="Low complexity" evidence="2">
    <location>
        <begin position="136"/>
        <end position="147"/>
    </location>
</feature>
<evidence type="ECO:0000313" key="4">
    <source>
        <dbReference type="Proteomes" id="UP001055712"/>
    </source>
</evidence>
<dbReference type="PANTHER" id="PTHR36080">
    <property type="entry name" value="DBJ|BAA96220.1"/>
    <property type="match status" value="1"/>
</dbReference>
<gene>
    <name evidence="3" type="ORF">D9Q98_004852</name>
</gene>
<name>A0A9D4YWF4_CHLVU</name>
<keyword evidence="1" id="KW-0175">Coiled coil</keyword>
<dbReference type="OrthoDB" id="515744at2759"/>
<dbReference type="Proteomes" id="UP001055712">
    <property type="component" value="Unassembled WGS sequence"/>
</dbReference>
<keyword evidence="4" id="KW-1185">Reference proteome</keyword>
<feature type="compositionally biased region" description="Gly residues" evidence="2">
    <location>
        <begin position="148"/>
        <end position="159"/>
    </location>
</feature>
<organism evidence="3 4">
    <name type="scientific">Chlorella vulgaris</name>
    <name type="common">Green alga</name>
    <dbReference type="NCBI Taxonomy" id="3077"/>
    <lineage>
        <taxon>Eukaryota</taxon>
        <taxon>Viridiplantae</taxon>
        <taxon>Chlorophyta</taxon>
        <taxon>core chlorophytes</taxon>
        <taxon>Trebouxiophyceae</taxon>
        <taxon>Chlorellales</taxon>
        <taxon>Chlorellaceae</taxon>
        <taxon>Chlorella clade</taxon>
        <taxon>Chlorella</taxon>
    </lineage>
</organism>
<reference evidence="3" key="1">
    <citation type="journal article" date="2019" name="Plant J.">
        <title>Chlorella vulgaris genome assembly and annotation reveals the molecular basis for metabolic acclimation to high light conditions.</title>
        <authorList>
            <person name="Cecchin M."/>
            <person name="Marcolungo L."/>
            <person name="Rossato M."/>
            <person name="Girolomoni L."/>
            <person name="Cosentino E."/>
            <person name="Cuine S."/>
            <person name="Li-Beisson Y."/>
            <person name="Delledonne M."/>
            <person name="Ballottari M."/>
        </authorList>
    </citation>
    <scope>NUCLEOTIDE SEQUENCE</scope>
    <source>
        <strain evidence="3">211/11P</strain>
    </source>
</reference>
<feature type="region of interest" description="Disordered" evidence="2">
    <location>
        <begin position="136"/>
        <end position="169"/>
    </location>
</feature>
<dbReference type="EMBL" id="SIDB01000007">
    <property type="protein sequence ID" value="KAI3430256.1"/>
    <property type="molecule type" value="Genomic_DNA"/>
</dbReference>
<dbReference type="PANTHER" id="PTHR36080:SF1">
    <property type="entry name" value="DBJ|BAA96220.1"/>
    <property type="match status" value="1"/>
</dbReference>
<dbReference type="AlphaFoldDB" id="A0A9D4YWF4"/>